<dbReference type="EMBL" id="FNGM01000037">
    <property type="protein sequence ID" value="SDN31317.1"/>
    <property type="molecule type" value="Genomic_DNA"/>
</dbReference>
<dbReference type="OrthoDB" id="2663175at2"/>
<dbReference type="InterPro" id="IPR010916">
    <property type="entry name" value="TonB_box_CS"/>
</dbReference>
<feature type="signal peptide" evidence="2">
    <location>
        <begin position="1"/>
        <end position="22"/>
    </location>
</feature>
<evidence type="ECO:0000313" key="5">
    <source>
        <dbReference type="Proteomes" id="UP000070252"/>
    </source>
</evidence>
<gene>
    <name evidence="3" type="ORF">AML91_01720</name>
    <name evidence="4" type="ORF">SAMN05216191_13710</name>
</gene>
<keyword evidence="5" id="KW-1185">Reference proteome</keyword>
<reference evidence="3 5" key="1">
    <citation type="submission" date="2015-08" db="EMBL/GenBank/DDBJ databases">
        <title>Genome of Paenibacillus jilunlii.</title>
        <authorList>
            <person name="Sant'Anna F.H."/>
            <person name="Ambrosini A."/>
            <person name="Souza R."/>
            <person name="Bach E."/>
            <person name="Fernandes G."/>
            <person name="Balsanelli E."/>
            <person name="Baura V.A."/>
            <person name="Pedrosa F.O."/>
            <person name="Souza E.M."/>
            <person name="Passaglia L."/>
        </authorList>
    </citation>
    <scope>NUCLEOTIDE SEQUENCE [LARGE SCALE GENOMIC DNA]</scope>
    <source>
        <strain evidence="3 5">DSM 23019</strain>
    </source>
</reference>
<accession>A0A1H0AD33</accession>
<evidence type="ECO:0000313" key="4">
    <source>
        <dbReference type="EMBL" id="SDN31317.1"/>
    </source>
</evidence>
<sequence>MKKQVAGFIAGAIFTLSATAFADDIQNLIGKTVQAQYTVEVNGETLNTVVVEGKNYAPVRDLGEAAGFEVVNDGKKVVLKEGAKLDTAAVKEKYRLEKIEGLKNALVNANKKVQETKDFIAAKKIEADKVTTDKEKADYANIISRYEEQLSQYEQSVKDIEANLAQLQSQ</sequence>
<evidence type="ECO:0000313" key="6">
    <source>
        <dbReference type="Proteomes" id="UP000182783"/>
    </source>
</evidence>
<dbReference type="RefSeq" id="WP_062519392.1">
    <property type="nucleotide sequence ID" value="NZ_CP048429.1"/>
</dbReference>
<dbReference type="Proteomes" id="UP000182783">
    <property type="component" value="Unassembled WGS sequence"/>
</dbReference>
<proteinExistence type="predicted"/>
<name>A0A1H0AD33_9BACL</name>
<feature type="chain" id="PRO_5009843392" description="Copper amine oxidase N-terminal domain-containing protein" evidence="2">
    <location>
        <begin position="23"/>
        <end position="170"/>
    </location>
</feature>
<evidence type="ECO:0000313" key="3">
    <source>
        <dbReference type="EMBL" id="KWX79912.1"/>
    </source>
</evidence>
<evidence type="ECO:0008006" key="7">
    <source>
        <dbReference type="Google" id="ProtNLM"/>
    </source>
</evidence>
<organism evidence="4 6">
    <name type="scientific">Paenibacillus jilunlii</name>
    <dbReference type="NCBI Taxonomy" id="682956"/>
    <lineage>
        <taxon>Bacteria</taxon>
        <taxon>Bacillati</taxon>
        <taxon>Bacillota</taxon>
        <taxon>Bacilli</taxon>
        <taxon>Bacillales</taxon>
        <taxon>Paenibacillaceae</taxon>
        <taxon>Paenibacillus</taxon>
    </lineage>
</organism>
<evidence type="ECO:0000256" key="2">
    <source>
        <dbReference type="SAM" id="SignalP"/>
    </source>
</evidence>
<keyword evidence="1" id="KW-0175">Coiled coil</keyword>
<dbReference type="AlphaFoldDB" id="A0A1H0AD33"/>
<keyword evidence="2" id="KW-0732">Signal</keyword>
<dbReference type="PROSITE" id="PS00430">
    <property type="entry name" value="TONB_DEPENDENT_REC_1"/>
    <property type="match status" value="1"/>
</dbReference>
<reference evidence="4 6" key="2">
    <citation type="submission" date="2016-10" db="EMBL/GenBank/DDBJ databases">
        <authorList>
            <person name="de Groot N.N."/>
        </authorList>
    </citation>
    <scope>NUCLEOTIDE SEQUENCE [LARGE SCALE GENOMIC DNA]</scope>
    <source>
        <strain evidence="4 6">CGMCC 1.10239</strain>
    </source>
</reference>
<dbReference type="EMBL" id="LIPY01000082">
    <property type="protein sequence ID" value="KWX79912.1"/>
    <property type="molecule type" value="Genomic_DNA"/>
</dbReference>
<protein>
    <recommendedName>
        <fullName evidence="7">Copper amine oxidase N-terminal domain-containing protein</fullName>
    </recommendedName>
</protein>
<evidence type="ECO:0000256" key="1">
    <source>
        <dbReference type="SAM" id="Coils"/>
    </source>
</evidence>
<dbReference type="Proteomes" id="UP000070252">
    <property type="component" value="Unassembled WGS sequence"/>
</dbReference>
<feature type="coiled-coil region" evidence="1">
    <location>
        <begin position="136"/>
        <end position="170"/>
    </location>
</feature>